<organism evidence="3 4">
    <name type="scientific">Helcococcus bovis</name>
    <dbReference type="NCBI Taxonomy" id="3153252"/>
    <lineage>
        <taxon>Bacteria</taxon>
        <taxon>Bacillati</taxon>
        <taxon>Bacillota</taxon>
        <taxon>Tissierellia</taxon>
        <taxon>Tissierellales</taxon>
        <taxon>Peptoniphilaceae</taxon>
        <taxon>Helcococcus</taxon>
    </lineage>
</organism>
<feature type="domain" description="N-acetylmuramoyl-L-alanine amidase" evidence="1">
    <location>
        <begin position="13"/>
        <end position="149"/>
    </location>
</feature>
<gene>
    <name evidence="3" type="ORF">ABGF40_03600</name>
</gene>
<dbReference type="SUPFAM" id="SSF55846">
    <property type="entry name" value="N-acetylmuramoyl-L-alanine amidase-like"/>
    <property type="match status" value="1"/>
</dbReference>
<dbReference type="CDD" id="cd06583">
    <property type="entry name" value="PGRP"/>
    <property type="match status" value="1"/>
</dbReference>
<dbReference type="InterPro" id="IPR002502">
    <property type="entry name" value="Amidase_domain"/>
</dbReference>
<dbReference type="Gene3D" id="3.40.80.10">
    <property type="entry name" value="Peptidoglycan recognition protein-like"/>
    <property type="match status" value="1"/>
</dbReference>
<dbReference type="EC" id="3.5.1.28" evidence="3"/>
<protein>
    <submittedName>
        <fullName evidence="3">N-acetylmuramoyl-L-alanine amidase</fullName>
        <ecNumber evidence="3">3.5.1.28</ecNumber>
    </submittedName>
</protein>
<evidence type="ECO:0000259" key="1">
    <source>
        <dbReference type="SMART" id="SM00644"/>
    </source>
</evidence>
<dbReference type="InterPro" id="IPR036505">
    <property type="entry name" value="Amidase/PGRP_sf"/>
</dbReference>
<accession>A0ABW9F5P0</accession>
<keyword evidence="4" id="KW-1185">Reference proteome</keyword>
<comment type="caution">
    <text evidence="3">The sequence shown here is derived from an EMBL/GenBank/DDBJ whole genome shotgun (WGS) entry which is preliminary data.</text>
</comment>
<reference evidence="3 4" key="1">
    <citation type="journal article" date="2024" name="Front. Microbiol.">
        <title>Pangenomic and biochemical analyses of Helcococcus ovis reveal widespread tetracycline resistance and a novel bacterial species, Helcococcus bovis.</title>
        <authorList>
            <person name="Cunha F."/>
            <person name="Zhai Y."/>
            <person name="Casaro S."/>
            <person name="Jones K.L."/>
            <person name="Hernandez M."/>
            <person name="Bisinotto R.S."/>
            <person name="Kariyawasam S."/>
            <person name="Brown M.B."/>
            <person name="Phillips A."/>
            <person name="Jeong K.C."/>
            <person name="Galvao K.N."/>
        </authorList>
    </citation>
    <scope>NUCLEOTIDE SEQUENCE [LARGE SCALE GENOMIC DNA]</scope>
    <source>
        <strain evidence="3 4">KG197</strain>
    </source>
</reference>
<dbReference type="RefSeq" id="WP_408126450.1">
    <property type="nucleotide sequence ID" value="NZ_JBFNFH010000006.1"/>
</dbReference>
<feature type="domain" description="Cpl-7 lysozyme C-terminal" evidence="2">
    <location>
        <begin position="237"/>
        <end position="278"/>
    </location>
</feature>
<dbReference type="Pfam" id="PF01510">
    <property type="entry name" value="Amidase_2"/>
    <property type="match status" value="1"/>
</dbReference>
<feature type="domain" description="Cpl-7 lysozyme C-terminal" evidence="2">
    <location>
        <begin position="287"/>
        <end position="327"/>
    </location>
</feature>
<evidence type="ECO:0000313" key="4">
    <source>
        <dbReference type="Proteomes" id="UP001629536"/>
    </source>
</evidence>
<evidence type="ECO:0000313" key="3">
    <source>
        <dbReference type="EMBL" id="MFM1524750.1"/>
    </source>
</evidence>
<dbReference type="GO" id="GO:0008745">
    <property type="term" value="F:N-acetylmuramoyl-L-alanine amidase activity"/>
    <property type="evidence" value="ECO:0007669"/>
    <property type="project" value="UniProtKB-EC"/>
</dbReference>
<dbReference type="Proteomes" id="UP001629536">
    <property type="component" value="Unassembled WGS sequence"/>
</dbReference>
<dbReference type="EMBL" id="JBFNFH010000006">
    <property type="protein sequence ID" value="MFM1524750.1"/>
    <property type="molecule type" value="Genomic_DNA"/>
</dbReference>
<proteinExistence type="predicted"/>
<keyword evidence="3" id="KW-0378">Hydrolase</keyword>
<sequence>MSNSSLVNYVKLSPNHSGLRKNKIDTITIHHMAGNLSVETCGEVFYPRSREASSNYGVDSKGRVGMYVEEKNRSWCSSSPENDHRAVTIEVANDEFGGNWHVSDKALEKTIELCVDICRRNGIKRLNYTGDTRGNLTKHEWFANTNCPGPYLGSKFPYIANEVNRRLGVSTSKTTSSNRNTKSLLYRVRKSWKDAKSQKDAFKVLDNAKKCADKNKGFFVFDKNGKVVYPVTSSKSVDNIAREVINGKWGNGDERKRRLTNAGYDYNLVQDRVNSILNNKPVNKKSLEEVAREVINGDWGNGSIRKNKLEAAGYDYAKVQDLVNKLL</sequence>
<dbReference type="Pfam" id="PF08230">
    <property type="entry name" value="CW_7"/>
    <property type="match status" value="2"/>
</dbReference>
<name>A0ABW9F5P0_9FIRM</name>
<evidence type="ECO:0000259" key="2">
    <source>
        <dbReference type="SMART" id="SM01095"/>
    </source>
</evidence>
<dbReference type="SMART" id="SM01095">
    <property type="entry name" value="Cpl-7"/>
    <property type="match status" value="2"/>
</dbReference>
<dbReference type="SMART" id="SM00644">
    <property type="entry name" value="Ami_2"/>
    <property type="match status" value="1"/>
</dbReference>
<dbReference type="InterPro" id="IPR013168">
    <property type="entry name" value="Cpl_7_lyso_C"/>
</dbReference>